<accession>A0A9N9A610</accession>
<proteinExistence type="predicted"/>
<reference evidence="1" key="1">
    <citation type="submission" date="2021-06" db="EMBL/GenBank/DDBJ databases">
        <authorList>
            <person name="Kallberg Y."/>
            <person name="Tangrot J."/>
            <person name="Rosling A."/>
        </authorList>
    </citation>
    <scope>NUCLEOTIDE SEQUENCE</scope>
    <source>
        <strain evidence="1">CL551</strain>
    </source>
</reference>
<dbReference type="PANTHER" id="PTHR15555">
    <property type="entry name" value="ZINC FINGER HIT DOMAIN CONTAINING PROTEIN 2 PROTEIN FON -RELATED"/>
    <property type="match status" value="1"/>
</dbReference>
<dbReference type="InterPro" id="IPR039646">
    <property type="entry name" value="ZNHIT2"/>
</dbReference>
<protein>
    <submittedName>
        <fullName evidence="1">13644_t:CDS:1</fullName>
    </submittedName>
</protein>
<name>A0A9N9A610_9GLOM</name>
<gene>
    <name evidence="1" type="ORF">AMORRO_LOCUS4173</name>
</gene>
<dbReference type="PANTHER" id="PTHR15555:SF0">
    <property type="entry name" value="ZINC FINGER HIT DOMAIN-CONTAINING PROTEIN 2"/>
    <property type="match status" value="1"/>
</dbReference>
<keyword evidence="2" id="KW-1185">Reference proteome</keyword>
<evidence type="ECO:0000313" key="2">
    <source>
        <dbReference type="Proteomes" id="UP000789342"/>
    </source>
</evidence>
<dbReference type="OrthoDB" id="18412at2759"/>
<evidence type="ECO:0000313" key="1">
    <source>
        <dbReference type="EMBL" id="CAG8520391.1"/>
    </source>
</evidence>
<dbReference type="EMBL" id="CAJVPV010002193">
    <property type="protein sequence ID" value="CAG8520391.1"/>
    <property type="molecule type" value="Genomic_DNA"/>
</dbReference>
<organism evidence="1 2">
    <name type="scientific">Acaulospora morrowiae</name>
    <dbReference type="NCBI Taxonomy" id="94023"/>
    <lineage>
        <taxon>Eukaryota</taxon>
        <taxon>Fungi</taxon>
        <taxon>Fungi incertae sedis</taxon>
        <taxon>Mucoromycota</taxon>
        <taxon>Glomeromycotina</taxon>
        <taxon>Glomeromycetes</taxon>
        <taxon>Diversisporales</taxon>
        <taxon>Acaulosporaceae</taxon>
        <taxon>Acaulospora</taxon>
    </lineage>
</organism>
<sequence length="392" mass="45603">MECTETFYKQNVLEEIGSQHVDDNQKEKMLEMLRRFEQEGDEMAREELLSSDDEKEDFVARFKDINIESTDFKTIWNKLTPHERDEFKSKISNTNPDNLLELTKELPLWKPWWEDLTTSKSQKIIELDGSNDKDSKSSSEVRSVKDTNRPLILKDIGRLEDLTNKSPNPNLAFNLVNILYPKYHPNYVYAYAYACRIFNGDIYENPEESILVIWSLSPILSINESLMYESVSQALAISNSIILQNPSYTQPPEFLHLILSDIIHLLTSLDNVLASLSDLYNLFHQPSINKTFASSSPTSKSYKRKIFLTQKKIYFYLAYTNSLRRTDEEKNELGILEFMKKGLEFEKEKRISEFEEYQKNKESVEEVICGGKVGKDRKKLNFCEGGDLITEI</sequence>
<comment type="caution">
    <text evidence="1">The sequence shown here is derived from an EMBL/GenBank/DDBJ whole genome shotgun (WGS) entry which is preliminary data.</text>
</comment>
<dbReference type="Proteomes" id="UP000789342">
    <property type="component" value="Unassembled WGS sequence"/>
</dbReference>
<dbReference type="AlphaFoldDB" id="A0A9N9A610"/>